<dbReference type="PROSITE" id="PS50994">
    <property type="entry name" value="INTEGRASE"/>
    <property type="match status" value="1"/>
</dbReference>
<comment type="caution">
    <text evidence="2">The sequence shown here is derived from an EMBL/GenBank/DDBJ whole genome shotgun (WGS) entry which is preliminary data.</text>
</comment>
<gene>
    <name evidence="2" type="ORF">Sradi_6528300</name>
</gene>
<feature type="domain" description="Integrase catalytic" evidence="1">
    <location>
        <begin position="1"/>
        <end position="69"/>
    </location>
</feature>
<organism evidence="2">
    <name type="scientific">Sesamum radiatum</name>
    <name type="common">Black benniseed</name>
    <dbReference type="NCBI Taxonomy" id="300843"/>
    <lineage>
        <taxon>Eukaryota</taxon>
        <taxon>Viridiplantae</taxon>
        <taxon>Streptophyta</taxon>
        <taxon>Embryophyta</taxon>
        <taxon>Tracheophyta</taxon>
        <taxon>Spermatophyta</taxon>
        <taxon>Magnoliopsida</taxon>
        <taxon>eudicotyledons</taxon>
        <taxon>Gunneridae</taxon>
        <taxon>Pentapetalae</taxon>
        <taxon>asterids</taxon>
        <taxon>lamiids</taxon>
        <taxon>Lamiales</taxon>
        <taxon>Pedaliaceae</taxon>
        <taxon>Sesamum</taxon>
    </lineage>
</organism>
<sequence>MLSFSNLYHPQTDGQTEVLNRCLEMYLRLFMRNEPRYWSKFLPLAEFWYNTSFQNSLGMTPFEALYGRCPPSITGYTEGSTAIVSLVTTLTQRARVLSIVKANLLRAQHRMTQHAKSRHQDMSFVEGD</sequence>
<dbReference type="EMBL" id="JACGWJ010000031">
    <property type="protein sequence ID" value="KAL0298685.1"/>
    <property type="molecule type" value="Genomic_DNA"/>
</dbReference>
<dbReference type="Gene3D" id="3.30.420.10">
    <property type="entry name" value="Ribonuclease H-like superfamily/Ribonuclease H"/>
    <property type="match status" value="1"/>
</dbReference>
<dbReference type="InterPro" id="IPR001584">
    <property type="entry name" value="Integrase_cat-core"/>
</dbReference>
<dbReference type="GO" id="GO:0003676">
    <property type="term" value="F:nucleic acid binding"/>
    <property type="evidence" value="ECO:0007669"/>
    <property type="project" value="InterPro"/>
</dbReference>
<dbReference type="InterPro" id="IPR012337">
    <property type="entry name" value="RNaseH-like_sf"/>
</dbReference>
<reference evidence="2" key="1">
    <citation type="submission" date="2020-06" db="EMBL/GenBank/DDBJ databases">
        <authorList>
            <person name="Li T."/>
            <person name="Hu X."/>
            <person name="Zhang T."/>
            <person name="Song X."/>
            <person name="Zhang H."/>
            <person name="Dai N."/>
            <person name="Sheng W."/>
            <person name="Hou X."/>
            <person name="Wei L."/>
        </authorList>
    </citation>
    <scope>NUCLEOTIDE SEQUENCE</scope>
    <source>
        <strain evidence="2">G02</strain>
        <tissue evidence="2">Leaf</tissue>
    </source>
</reference>
<dbReference type="AlphaFoldDB" id="A0AAW2JVM2"/>
<proteinExistence type="predicted"/>
<dbReference type="SUPFAM" id="SSF53098">
    <property type="entry name" value="Ribonuclease H-like"/>
    <property type="match status" value="1"/>
</dbReference>
<dbReference type="PANTHER" id="PTHR45835:SF99">
    <property type="entry name" value="CHROMO DOMAIN-CONTAINING PROTEIN-RELATED"/>
    <property type="match status" value="1"/>
</dbReference>
<evidence type="ECO:0000259" key="1">
    <source>
        <dbReference type="PROSITE" id="PS50994"/>
    </source>
</evidence>
<dbReference type="PANTHER" id="PTHR45835">
    <property type="entry name" value="YALI0A06105P"/>
    <property type="match status" value="1"/>
</dbReference>
<name>A0AAW2JVM2_SESRA</name>
<evidence type="ECO:0000313" key="2">
    <source>
        <dbReference type="EMBL" id="KAL0298685.1"/>
    </source>
</evidence>
<protein>
    <recommendedName>
        <fullName evidence="1">Integrase catalytic domain-containing protein</fullName>
    </recommendedName>
</protein>
<reference evidence="2" key="2">
    <citation type="journal article" date="2024" name="Plant">
        <title>Genomic evolution and insights into agronomic trait innovations of Sesamum species.</title>
        <authorList>
            <person name="Miao H."/>
            <person name="Wang L."/>
            <person name="Qu L."/>
            <person name="Liu H."/>
            <person name="Sun Y."/>
            <person name="Le M."/>
            <person name="Wang Q."/>
            <person name="Wei S."/>
            <person name="Zheng Y."/>
            <person name="Lin W."/>
            <person name="Duan Y."/>
            <person name="Cao H."/>
            <person name="Xiong S."/>
            <person name="Wang X."/>
            <person name="Wei L."/>
            <person name="Li C."/>
            <person name="Ma Q."/>
            <person name="Ju M."/>
            <person name="Zhao R."/>
            <person name="Li G."/>
            <person name="Mu C."/>
            <person name="Tian Q."/>
            <person name="Mei H."/>
            <person name="Zhang T."/>
            <person name="Gao T."/>
            <person name="Zhang H."/>
        </authorList>
    </citation>
    <scope>NUCLEOTIDE SEQUENCE</scope>
    <source>
        <strain evidence="2">G02</strain>
    </source>
</reference>
<dbReference type="GO" id="GO:0015074">
    <property type="term" value="P:DNA integration"/>
    <property type="evidence" value="ECO:0007669"/>
    <property type="project" value="InterPro"/>
</dbReference>
<dbReference type="InterPro" id="IPR036397">
    <property type="entry name" value="RNaseH_sf"/>
</dbReference>
<accession>A0AAW2JVM2</accession>